<reference evidence="2 3" key="1">
    <citation type="submission" date="2011-02" db="EMBL/GenBank/DDBJ databases">
        <authorList>
            <person name="Muzny D."/>
            <person name="Qin X."/>
            <person name="Deng J."/>
            <person name="Jiang H."/>
            <person name="Liu Y."/>
            <person name="Qu J."/>
            <person name="Song X.-Z."/>
            <person name="Zhang L."/>
            <person name="Thornton R."/>
            <person name="Coyle M."/>
            <person name="Francisco L."/>
            <person name="Jackson L."/>
            <person name="Javaid M."/>
            <person name="Korchina V."/>
            <person name="Kovar C."/>
            <person name="Mata R."/>
            <person name="Mathew T."/>
            <person name="Ngo R."/>
            <person name="Nguyen L."/>
            <person name="Nguyen N."/>
            <person name="Okwuonu G."/>
            <person name="Ongeri F."/>
            <person name="Pham C."/>
            <person name="Simmons D."/>
            <person name="Wilczek-Boney K."/>
            <person name="Hale W."/>
            <person name="Jakkamsetti A."/>
            <person name="Pham P."/>
            <person name="Ruth R."/>
            <person name="San Lucas F."/>
            <person name="Warren J."/>
            <person name="Zhang J."/>
            <person name="Zhao Z."/>
            <person name="Zhou C."/>
            <person name="Zhu D."/>
            <person name="Lee S."/>
            <person name="Bess C."/>
            <person name="Blankenburg K."/>
            <person name="Forbes L."/>
            <person name="Fu Q."/>
            <person name="Gubbala S."/>
            <person name="Hirani K."/>
            <person name="Jayaseelan J.C."/>
            <person name="Lara F."/>
            <person name="Munidasa M."/>
            <person name="Palculict T."/>
            <person name="Patil S."/>
            <person name="Pu L.-L."/>
            <person name="Saada N."/>
            <person name="Tang L."/>
            <person name="Weissenberger G."/>
            <person name="Zhu Y."/>
            <person name="Hemphill L."/>
            <person name="Shang Y."/>
            <person name="Youmans B."/>
            <person name="Ayvaz T."/>
            <person name="Ross M."/>
            <person name="Santibanez J."/>
            <person name="Aqrawi P."/>
            <person name="Gross S."/>
            <person name="Joshi V."/>
            <person name="Fowler G."/>
            <person name="Nazareth L."/>
            <person name="Reid J."/>
            <person name="Worley K."/>
            <person name="Petrosino J."/>
            <person name="Highlander S."/>
            <person name="Gibbs R."/>
        </authorList>
    </citation>
    <scope>NUCLEOTIDE SEQUENCE [LARGE SCALE GENOMIC DNA]</scope>
    <source>
        <strain evidence="2 3">ATCC BAA-1200</strain>
    </source>
</reference>
<sequence>MRGLPQTGKPANLIRKKRPSENSFSDGLFLILSARQAGRLGLY</sequence>
<dbReference type="HOGENOM" id="CLU_3236427_0_0_4"/>
<evidence type="ECO:0000256" key="1">
    <source>
        <dbReference type="SAM" id="MobiDB-lite"/>
    </source>
</evidence>
<feature type="region of interest" description="Disordered" evidence="1">
    <location>
        <begin position="1"/>
        <end position="21"/>
    </location>
</feature>
<dbReference type="EMBL" id="AFAY01000012">
    <property type="protein sequence ID" value="EGF11570.1"/>
    <property type="molecule type" value="Genomic_DNA"/>
</dbReference>
<dbReference type="AlphaFoldDB" id="F2BAB0"/>
<evidence type="ECO:0000313" key="2">
    <source>
        <dbReference type="EMBL" id="EGF11570.1"/>
    </source>
</evidence>
<proteinExistence type="predicted"/>
<accession>F2BAB0</accession>
<organism evidence="2 3">
    <name type="scientific">Neisseria bacilliformis ATCC BAA-1200</name>
    <dbReference type="NCBI Taxonomy" id="888742"/>
    <lineage>
        <taxon>Bacteria</taxon>
        <taxon>Pseudomonadati</taxon>
        <taxon>Pseudomonadota</taxon>
        <taxon>Betaproteobacteria</taxon>
        <taxon>Neisseriales</taxon>
        <taxon>Neisseriaceae</taxon>
        <taxon>Neisseria</taxon>
    </lineage>
</organism>
<dbReference type="Proteomes" id="UP000004105">
    <property type="component" value="Unassembled WGS sequence"/>
</dbReference>
<name>F2BAB0_9NEIS</name>
<gene>
    <name evidence="2" type="ORF">HMPREF9123_0686</name>
</gene>
<evidence type="ECO:0000313" key="3">
    <source>
        <dbReference type="Proteomes" id="UP000004105"/>
    </source>
</evidence>
<comment type="caution">
    <text evidence="2">The sequence shown here is derived from an EMBL/GenBank/DDBJ whole genome shotgun (WGS) entry which is preliminary data.</text>
</comment>
<protein>
    <submittedName>
        <fullName evidence="2">Uncharacterized protein</fullName>
    </submittedName>
</protein>
<keyword evidence="3" id="KW-1185">Reference proteome</keyword>